<dbReference type="NCBIfam" id="TIGR01972">
    <property type="entry name" value="NDH_I_M"/>
    <property type="match status" value="1"/>
</dbReference>
<feature type="transmembrane region" description="Helical" evidence="7">
    <location>
        <begin position="260"/>
        <end position="282"/>
    </location>
</feature>
<dbReference type="EMBL" id="JDSS02000024">
    <property type="protein sequence ID" value="KFB67997.1"/>
    <property type="molecule type" value="Genomic_DNA"/>
</dbReference>
<feature type="transmembrane region" description="Helical" evidence="7">
    <location>
        <begin position="318"/>
        <end position="338"/>
    </location>
</feature>
<dbReference type="GO" id="GO:0008137">
    <property type="term" value="F:NADH dehydrogenase (ubiquinone) activity"/>
    <property type="evidence" value="ECO:0007669"/>
    <property type="project" value="InterPro"/>
</dbReference>
<keyword evidence="3 6" id="KW-0812">Transmembrane</keyword>
<dbReference type="GO" id="GO:0003954">
    <property type="term" value="F:NADH dehydrogenase activity"/>
    <property type="evidence" value="ECO:0007669"/>
    <property type="project" value="TreeGrafter"/>
</dbReference>
<dbReference type="Proteomes" id="UP000019812">
    <property type="component" value="Unassembled WGS sequence"/>
</dbReference>
<dbReference type="Pfam" id="PF00361">
    <property type="entry name" value="Proton_antipo_M"/>
    <property type="match status" value="1"/>
</dbReference>
<feature type="transmembrane region" description="Helical" evidence="7">
    <location>
        <begin position="47"/>
        <end position="68"/>
    </location>
</feature>
<proteinExistence type="inferred from homology"/>
<comment type="subcellular location">
    <subcellularLocation>
        <location evidence="1">Endomembrane system</location>
        <topology evidence="1">Multi-pass membrane protein</topology>
    </subcellularLocation>
    <subcellularLocation>
        <location evidence="6">Membrane</location>
        <topology evidence="6">Multi-pass membrane protein</topology>
    </subcellularLocation>
</comment>
<dbReference type="PRINTS" id="PR01437">
    <property type="entry name" value="NUOXDRDTASE4"/>
</dbReference>
<dbReference type="AlphaFoldDB" id="A0A084XZV3"/>
<comment type="similarity">
    <text evidence="2">Belongs to the complex I subunit 4 family.</text>
</comment>
<feature type="transmembrane region" description="Helical" evidence="7">
    <location>
        <begin position="221"/>
        <end position="239"/>
    </location>
</feature>
<feature type="transmembrane region" description="Helical" evidence="7">
    <location>
        <begin position="93"/>
        <end position="116"/>
    </location>
</feature>
<evidence type="ECO:0000256" key="4">
    <source>
        <dbReference type="ARBA" id="ARBA00022989"/>
    </source>
</evidence>
<dbReference type="InterPro" id="IPR010227">
    <property type="entry name" value="NADH_Q_OxRdtase_chainM/4"/>
</dbReference>
<dbReference type="GO" id="GO:0012505">
    <property type="term" value="C:endomembrane system"/>
    <property type="evidence" value="ECO:0007669"/>
    <property type="project" value="UniProtKB-SubCell"/>
</dbReference>
<feature type="transmembrane region" description="Helical" evidence="7">
    <location>
        <begin position="20"/>
        <end position="40"/>
    </location>
</feature>
<keyword evidence="9" id="KW-0560">Oxidoreductase</keyword>
<organism evidence="9 10">
    <name type="scientific">Candidatus Accumulibacter vicinus</name>
    <dbReference type="NCBI Taxonomy" id="2954382"/>
    <lineage>
        <taxon>Bacteria</taxon>
        <taxon>Pseudomonadati</taxon>
        <taxon>Pseudomonadota</taxon>
        <taxon>Betaproteobacteria</taxon>
        <taxon>Candidatus Accumulibacter</taxon>
    </lineage>
</organism>
<dbReference type="STRING" id="1457154.CAPSK01_002589"/>
<dbReference type="GO" id="GO:0016020">
    <property type="term" value="C:membrane"/>
    <property type="evidence" value="ECO:0007669"/>
    <property type="project" value="UniProtKB-SubCell"/>
</dbReference>
<feature type="transmembrane region" description="Helical" evidence="7">
    <location>
        <begin position="423"/>
        <end position="442"/>
    </location>
</feature>
<dbReference type="GO" id="GO:0015990">
    <property type="term" value="P:electron transport coupled proton transport"/>
    <property type="evidence" value="ECO:0007669"/>
    <property type="project" value="TreeGrafter"/>
</dbReference>
<keyword evidence="4 7" id="KW-1133">Transmembrane helix</keyword>
<evidence type="ECO:0000259" key="8">
    <source>
        <dbReference type="Pfam" id="PF00361"/>
    </source>
</evidence>
<feature type="transmembrane region" description="Helical" evidence="7">
    <location>
        <begin position="294"/>
        <end position="311"/>
    </location>
</feature>
<evidence type="ECO:0000256" key="1">
    <source>
        <dbReference type="ARBA" id="ARBA00004127"/>
    </source>
</evidence>
<comment type="caution">
    <text evidence="9">The sequence shown here is derived from an EMBL/GenBank/DDBJ whole genome shotgun (WGS) entry which is preliminary data.</text>
</comment>
<evidence type="ECO:0000313" key="10">
    <source>
        <dbReference type="Proteomes" id="UP000019812"/>
    </source>
</evidence>
<dbReference type="GO" id="GO:0042773">
    <property type="term" value="P:ATP synthesis coupled electron transport"/>
    <property type="evidence" value="ECO:0007669"/>
    <property type="project" value="InterPro"/>
</dbReference>
<sequence length="511" mass="54341">MVHEKKNSKGSGIAFRGPCPAMLKTLLLLPLFGAALLSLLPSRRFDLLRHLASTIAAATMFCAGLLLLDFDPASADIQFFETRPWNPRVGSHFALGVDGISLPMVLLATVLCFVAIFSSTSIRSGAKLYFSLLLILETSLLIVFTARDWSLFYVCWELTLIPLFFLIDRLGGVNRHRAALNFVLYTLGGSVFMLIALLLLYDVAPGHSFAMVDLAAGGAQLPVRTQILVFLGLLLGFGVKMPIVPLHGWLPLAHVEAPSPISILLSGILLKMGAYGLIRAAATLPAAALALQDWLALLALLSLIYGAVLAWRQTDLKAMIAYSSISHMGVVLLGIAALNPVGLSGALTQMVAHGLTAGLLFLLIGLLYERTHSRDLATYGSLNRSAPRFAVLIVFTLLASVGLPGSAGFIAELQVLIGAYGRWGGWLVLLSIAMLVSAAYALRAIRCLSTGPERPVGAASAGVAHFADLNRTECAAAWLLAGGIVWIGLLPAPLLRLMATSLSRLATPFGA</sequence>
<evidence type="ECO:0000256" key="2">
    <source>
        <dbReference type="ARBA" id="ARBA00009025"/>
    </source>
</evidence>
<name>A0A084XZV3_9PROT</name>
<dbReference type="PANTHER" id="PTHR43507">
    <property type="entry name" value="NADH-UBIQUINONE OXIDOREDUCTASE CHAIN 4"/>
    <property type="match status" value="1"/>
</dbReference>
<reference evidence="9 10" key="1">
    <citation type="submission" date="2014-07" db="EMBL/GenBank/DDBJ databases">
        <title>Expanding our view of genomic diversity in Candidatus Accumulibacter clades.</title>
        <authorList>
            <person name="Skennerton C.T."/>
            <person name="Barr J.J."/>
            <person name="Slater F.R."/>
            <person name="Bond P.L."/>
            <person name="Tyson G.W."/>
        </authorList>
    </citation>
    <scope>NUCLEOTIDE SEQUENCE [LARGE SCALE GENOMIC DNA]</scope>
    <source>
        <strain evidence="10">SK-01</strain>
    </source>
</reference>
<evidence type="ECO:0000256" key="5">
    <source>
        <dbReference type="ARBA" id="ARBA00023136"/>
    </source>
</evidence>
<feature type="transmembrane region" description="Helical" evidence="7">
    <location>
        <begin position="475"/>
        <end position="495"/>
    </location>
</feature>
<dbReference type="EC" id="1.6.5.-" evidence="9"/>
<feature type="transmembrane region" description="Helical" evidence="7">
    <location>
        <begin position="128"/>
        <end position="144"/>
    </location>
</feature>
<dbReference type="InterPro" id="IPR003918">
    <property type="entry name" value="NADH_UbQ_OxRdtase"/>
</dbReference>
<feature type="transmembrane region" description="Helical" evidence="7">
    <location>
        <begin position="179"/>
        <end position="201"/>
    </location>
</feature>
<protein>
    <submittedName>
        <fullName evidence="9">NAD(P)H-quinone oxidoreductase chain 4 1</fullName>
        <ecNumber evidence="9">1.6.5.-</ecNumber>
    </submittedName>
</protein>
<dbReference type="PANTHER" id="PTHR43507:SF1">
    <property type="entry name" value="NADH-UBIQUINONE OXIDOREDUCTASE CHAIN 4"/>
    <property type="match status" value="1"/>
</dbReference>
<feature type="transmembrane region" description="Helical" evidence="7">
    <location>
        <begin position="350"/>
        <end position="368"/>
    </location>
</feature>
<feature type="domain" description="NADH:quinone oxidoreductase/Mrp antiporter transmembrane" evidence="8">
    <location>
        <begin position="146"/>
        <end position="433"/>
    </location>
</feature>
<keyword evidence="5 7" id="KW-0472">Membrane</keyword>
<evidence type="ECO:0000313" key="9">
    <source>
        <dbReference type="EMBL" id="KFB67997.1"/>
    </source>
</evidence>
<feature type="transmembrane region" description="Helical" evidence="7">
    <location>
        <begin position="389"/>
        <end position="411"/>
    </location>
</feature>
<evidence type="ECO:0000256" key="6">
    <source>
        <dbReference type="RuleBase" id="RU000320"/>
    </source>
</evidence>
<dbReference type="InterPro" id="IPR001750">
    <property type="entry name" value="ND/Mrp_TM"/>
</dbReference>
<feature type="transmembrane region" description="Helical" evidence="7">
    <location>
        <begin position="150"/>
        <end position="167"/>
    </location>
</feature>
<accession>A0A084XZV3</accession>
<evidence type="ECO:0000256" key="3">
    <source>
        <dbReference type="ARBA" id="ARBA00022692"/>
    </source>
</evidence>
<evidence type="ECO:0000256" key="7">
    <source>
        <dbReference type="SAM" id="Phobius"/>
    </source>
</evidence>
<dbReference type="GO" id="GO:0048039">
    <property type="term" value="F:ubiquinone binding"/>
    <property type="evidence" value="ECO:0007669"/>
    <property type="project" value="TreeGrafter"/>
</dbReference>
<gene>
    <name evidence="9" type="primary">ndhD1</name>
    <name evidence="9" type="ORF">CAPSK01_002589</name>
</gene>